<protein>
    <submittedName>
        <fullName evidence="7">Acetolactate synthase large subunit</fullName>
    </submittedName>
</protein>
<evidence type="ECO:0000313" key="8">
    <source>
        <dbReference type="Proteomes" id="UP000748752"/>
    </source>
</evidence>
<dbReference type="Pfam" id="PF02775">
    <property type="entry name" value="TPP_enzyme_C"/>
    <property type="match status" value="1"/>
</dbReference>
<reference evidence="7 8" key="1">
    <citation type="journal article" date="2020" name="Microorganisms">
        <title>Osmotic Adaptation and Compatible Solute Biosynthesis of Phototrophic Bacteria as Revealed from Genome Analyses.</title>
        <authorList>
            <person name="Imhoff J.F."/>
            <person name="Rahn T."/>
            <person name="Kunzel S."/>
            <person name="Keller A."/>
            <person name="Neulinger S.C."/>
        </authorList>
    </citation>
    <scope>NUCLEOTIDE SEQUENCE [LARGE SCALE GENOMIC DNA]</scope>
    <source>
        <strain evidence="7 8">DSM 6210</strain>
    </source>
</reference>
<dbReference type="Pfam" id="PF02776">
    <property type="entry name" value="TPP_enzyme_N"/>
    <property type="match status" value="1"/>
</dbReference>
<gene>
    <name evidence="7" type="ORF">CKO31_15420</name>
</gene>
<dbReference type="RefSeq" id="WP_200239335.1">
    <property type="nucleotide sequence ID" value="NZ_NRRV01000039.1"/>
</dbReference>
<evidence type="ECO:0000256" key="3">
    <source>
        <dbReference type="RuleBase" id="RU362132"/>
    </source>
</evidence>
<keyword evidence="8" id="KW-1185">Reference proteome</keyword>
<feature type="domain" description="Thiamine pyrophosphate enzyme central" evidence="4">
    <location>
        <begin position="187"/>
        <end position="321"/>
    </location>
</feature>
<dbReference type="Pfam" id="PF00205">
    <property type="entry name" value="TPP_enzyme_M"/>
    <property type="match status" value="1"/>
</dbReference>
<dbReference type="InterPro" id="IPR000399">
    <property type="entry name" value="TPP-bd_CS"/>
</dbReference>
<evidence type="ECO:0000259" key="6">
    <source>
        <dbReference type="Pfam" id="PF02776"/>
    </source>
</evidence>
<dbReference type="InterPro" id="IPR012000">
    <property type="entry name" value="Thiamin_PyroP_enz_cen_dom"/>
</dbReference>
<dbReference type="EMBL" id="NRRV01000039">
    <property type="protein sequence ID" value="MBK1632103.1"/>
    <property type="molecule type" value="Genomic_DNA"/>
</dbReference>
<dbReference type="SUPFAM" id="SSF52467">
    <property type="entry name" value="DHS-like NAD/FAD-binding domain"/>
    <property type="match status" value="1"/>
</dbReference>
<dbReference type="InterPro" id="IPR011766">
    <property type="entry name" value="TPP_enzyme_TPP-bd"/>
</dbReference>
<sequence>MRAAELVVECLENEGVEYIFGIPGEENLDLMDALIDSPIRFITVRHEQGAAFMADVYGRLTGRPGVCLGTLGPGATNLITGVADANLDRAPVVAIAGQGSTHRLHKESHQIVDLVNLFVPITKYATSVREPEVIPEIIRKAFKVAKTEKPGATFIELPENIAAEEVAEGTPLPVQDPLPPWPAADRLAEVAALIAAAERPLVLAGNGVIRAGAAAELDAFATTLSIPVAMTFMAKGVIPRSHPMSLGTVGLSGNDLIACGFGRADLVLCVGYDMVEYHPERWHRDPEQKVIHVGQLPAEVDAHYSLAAGLVGDIGAALSSLTERLTPRADNWAAALNRAIQDENQEHAGDDGFPVKPQKILWDLRQVLAPKDILISDVGAHKMWIARMWQAQAPNTCIISNGFASMGIGVPGALAAKLAHPERQVVSITGDAGFLMNSQEIETALRLGLSFVVLIWNDAAYGLIKWHQDRRFGRDTQIGFNNPDFVQYAESFGARGYRVEAAGALMSVLEEALHCGTVAVVDCPVDYAENMRLTERLAALTCPV</sequence>
<dbReference type="InterPro" id="IPR029061">
    <property type="entry name" value="THDP-binding"/>
</dbReference>
<dbReference type="NCBIfam" id="NF006187">
    <property type="entry name" value="PRK08322.1"/>
    <property type="match status" value="1"/>
</dbReference>
<evidence type="ECO:0000256" key="2">
    <source>
        <dbReference type="ARBA" id="ARBA00023052"/>
    </source>
</evidence>
<evidence type="ECO:0000313" key="7">
    <source>
        <dbReference type="EMBL" id="MBK1632103.1"/>
    </source>
</evidence>
<dbReference type="PANTHER" id="PTHR18968">
    <property type="entry name" value="THIAMINE PYROPHOSPHATE ENZYMES"/>
    <property type="match status" value="1"/>
</dbReference>
<organism evidence="7 8">
    <name type="scientific">Thiohalocapsa halophila</name>
    <dbReference type="NCBI Taxonomy" id="69359"/>
    <lineage>
        <taxon>Bacteria</taxon>
        <taxon>Pseudomonadati</taxon>
        <taxon>Pseudomonadota</taxon>
        <taxon>Gammaproteobacteria</taxon>
        <taxon>Chromatiales</taxon>
        <taxon>Chromatiaceae</taxon>
        <taxon>Thiohalocapsa</taxon>
    </lineage>
</organism>
<comment type="caution">
    <text evidence="7">The sequence shown here is derived from an EMBL/GenBank/DDBJ whole genome shotgun (WGS) entry which is preliminary data.</text>
</comment>
<keyword evidence="2 3" id="KW-0786">Thiamine pyrophosphate</keyword>
<feature type="domain" description="Thiamine pyrophosphate enzyme TPP-binding" evidence="5">
    <location>
        <begin position="377"/>
        <end position="523"/>
    </location>
</feature>
<dbReference type="CDD" id="cd07035">
    <property type="entry name" value="TPP_PYR_POX_like"/>
    <property type="match status" value="1"/>
</dbReference>
<dbReference type="SUPFAM" id="SSF52518">
    <property type="entry name" value="Thiamin diphosphate-binding fold (THDP-binding)"/>
    <property type="match status" value="2"/>
</dbReference>
<dbReference type="Gene3D" id="3.40.50.970">
    <property type="match status" value="2"/>
</dbReference>
<comment type="similarity">
    <text evidence="1 3">Belongs to the TPP enzyme family.</text>
</comment>
<evidence type="ECO:0000259" key="4">
    <source>
        <dbReference type="Pfam" id="PF00205"/>
    </source>
</evidence>
<feature type="domain" description="Thiamine pyrophosphate enzyme N-terminal TPP-binding" evidence="6">
    <location>
        <begin position="1"/>
        <end position="115"/>
    </location>
</feature>
<dbReference type="InterPro" id="IPR012001">
    <property type="entry name" value="Thiamin_PyroP_enz_TPP-bd_dom"/>
</dbReference>
<dbReference type="InterPro" id="IPR045229">
    <property type="entry name" value="TPP_enz"/>
</dbReference>
<name>A0ABS1CJJ8_9GAMM</name>
<evidence type="ECO:0000256" key="1">
    <source>
        <dbReference type="ARBA" id="ARBA00007812"/>
    </source>
</evidence>
<dbReference type="PANTHER" id="PTHR18968:SF129">
    <property type="entry name" value="ACETOLACTATE SYNTHASE"/>
    <property type="match status" value="1"/>
</dbReference>
<dbReference type="InterPro" id="IPR029035">
    <property type="entry name" value="DHS-like_NAD/FAD-binding_dom"/>
</dbReference>
<dbReference type="Gene3D" id="3.40.50.1220">
    <property type="entry name" value="TPP-binding domain"/>
    <property type="match status" value="1"/>
</dbReference>
<accession>A0ABS1CJJ8</accession>
<proteinExistence type="inferred from homology"/>
<dbReference type="PROSITE" id="PS00187">
    <property type="entry name" value="TPP_ENZYMES"/>
    <property type="match status" value="1"/>
</dbReference>
<dbReference type="Proteomes" id="UP000748752">
    <property type="component" value="Unassembled WGS sequence"/>
</dbReference>
<evidence type="ECO:0000259" key="5">
    <source>
        <dbReference type="Pfam" id="PF02775"/>
    </source>
</evidence>